<dbReference type="SUPFAM" id="SSF51197">
    <property type="entry name" value="Clavaminate synthase-like"/>
    <property type="match status" value="1"/>
</dbReference>
<evidence type="ECO:0000313" key="3">
    <source>
        <dbReference type="EMBL" id="KAF9619169.1"/>
    </source>
</evidence>
<dbReference type="GO" id="GO:0016491">
    <property type="term" value="F:oxidoreductase activity"/>
    <property type="evidence" value="ECO:0007669"/>
    <property type="project" value="UniProtKB-KW"/>
</dbReference>
<proteinExistence type="predicted"/>
<dbReference type="Proteomes" id="UP000631114">
    <property type="component" value="Unassembled WGS sequence"/>
</dbReference>
<keyword evidence="4" id="KW-1185">Reference proteome</keyword>
<reference evidence="3 4" key="1">
    <citation type="submission" date="2020-10" db="EMBL/GenBank/DDBJ databases">
        <title>The Coptis chinensis genome and diversification of protoberbering-type alkaloids.</title>
        <authorList>
            <person name="Wang B."/>
            <person name="Shu S."/>
            <person name="Song C."/>
            <person name="Liu Y."/>
        </authorList>
    </citation>
    <scope>NUCLEOTIDE SEQUENCE [LARGE SCALE GENOMIC DNA]</scope>
    <source>
        <strain evidence="3">HL-2020</strain>
        <tissue evidence="3">Leaf</tissue>
    </source>
</reference>
<sequence length="230" mass="25868">MDYVGVAPRVKVDHRVYTANEAPLHLFIDFHHEMSLMKNQPSKIFFCCTIPSSEGGETSIARSWVLLREMEKRLPEFMEKLEGVGFVAELVFPKEDTDQLVVGNTLASVLGTNDLAEAEERAKEKMACSSIELMENGSTKVTFGPLEPIRTLQGKRLWTYNIRGYGQKPQLGDGSPIPPQVSETYMKILNEIGVDIRWHKGDVLLVDNLSTMHARRPGKPPRQILVSICK</sequence>
<evidence type="ECO:0000256" key="1">
    <source>
        <dbReference type="ARBA" id="ARBA00023002"/>
    </source>
</evidence>
<dbReference type="Pfam" id="PF02668">
    <property type="entry name" value="TauD"/>
    <property type="match status" value="1"/>
</dbReference>
<keyword evidence="1" id="KW-0560">Oxidoreductase</keyword>
<dbReference type="PANTHER" id="PTHR10696">
    <property type="entry name" value="GAMMA-BUTYROBETAINE HYDROXYLASE-RELATED"/>
    <property type="match status" value="1"/>
</dbReference>
<name>A0A835IL26_9MAGN</name>
<dbReference type="PANTHER" id="PTHR10696:SF21">
    <property type="entry name" value="TAUD_TFDA-LIKE DOMAIN-CONTAINING PROTEIN"/>
    <property type="match status" value="1"/>
</dbReference>
<dbReference type="EMBL" id="JADFTS010000002">
    <property type="protein sequence ID" value="KAF9619169.1"/>
    <property type="molecule type" value="Genomic_DNA"/>
</dbReference>
<organism evidence="3 4">
    <name type="scientific">Coptis chinensis</name>
    <dbReference type="NCBI Taxonomy" id="261450"/>
    <lineage>
        <taxon>Eukaryota</taxon>
        <taxon>Viridiplantae</taxon>
        <taxon>Streptophyta</taxon>
        <taxon>Embryophyta</taxon>
        <taxon>Tracheophyta</taxon>
        <taxon>Spermatophyta</taxon>
        <taxon>Magnoliopsida</taxon>
        <taxon>Ranunculales</taxon>
        <taxon>Ranunculaceae</taxon>
        <taxon>Coptidoideae</taxon>
        <taxon>Coptis</taxon>
    </lineage>
</organism>
<comment type="caution">
    <text evidence="3">The sequence shown here is derived from an EMBL/GenBank/DDBJ whole genome shotgun (WGS) entry which is preliminary data.</text>
</comment>
<dbReference type="OrthoDB" id="408743at2759"/>
<dbReference type="InterPro" id="IPR050411">
    <property type="entry name" value="AlphaKG_dependent_hydroxylases"/>
</dbReference>
<accession>A0A835IL26</accession>
<dbReference type="InterPro" id="IPR003819">
    <property type="entry name" value="TauD/TfdA-like"/>
</dbReference>
<protein>
    <recommendedName>
        <fullName evidence="2">TauD/TfdA-like domain-containing protein</fullName>
    </recommendedName>
</protein>
<evidence type="ECO:0000313" key="4">
    <source>
        <dbReference type="Proteomes" id="UP000631114"/>
    </source>
</evidence>
<gene>
    <name evidence="3" type="ORF">IFM89_005723</name>
</gene>
<dbReference type="Gene3D" id="3.60.130.10">
    <property type="entry name" value="Clavaminate synthase-like"/>
    <property type="match status" value="1"/>
</dbReference>
<dbReference type="AlphaFoldDB" id="A0A835IL26"/>
<evidence type="ECO:0000259" key="2">
    <source>
        <dbReference type="Pfam" id="PF02668"/>
    </source>
</evidence>
<dbReference type="InterPro" id="IPR042098">
    <property type="entry name" value="TauD-like_sf"/>
</dbReference>
<feature type="domain" description="TauD/TfdA-like" evidence="2">
    <location>
        <begin position="16"/>
        <end position="225"/>
    </location>
</feature>